<dbReference type="Proteomes" id="UP000000496">
    <property type="component" value="Chromosome gsn.131"/>
</dbReference>
<dbReference type="RefSeq" id="WP_013944508.1">
    <property type="nucleotide sequence ID" value="NC_015713.1"/>
</dbReference>
<comment type="catalytic activity">
    <reaction evidence="7 8">
        <text>tRNA(His) + L-histidine + ATP = L-histidyl-tRNA(His) + AMP + diphosphate + H(+)</text>
        <dbReference type="Rhea" id="RHEA:17313"/>
        <dbReference type="Rhea" id="RHEA-COMP:9665"/>
        <dbReference type="Rhea" id="RHEA-COMP:9689"/>
        <dbReference type="ChEBI" id="CHEBI:15378"/>
        <dbReference type="ChEBI" id="CHEBI:30616"/>
        <dbReference type="ChEBI" id="CHEBI:33019"/>
        <dbReference type="ChEBI" id="CHEBI:57595"/>
        <dbReference type="ChEBI" id="CHEBI:78442"/>
        <dbReference type="ChEBI" id="CHEBI:78527"/>
        <dbReference type="ChEBI" id="CHEBI:456215"/>
        <dbReference type="EC" id="6.1.1.21"/>
    </reaction>
</comment>
<evidence type="ECO:0000313" key="11">
    <source>
        <dbReference type="EMBL" id="CCB90042.1"/>
    </source>
</evidence>
<keyword evidence="6 8" id="KW-0030">Aminoacyl-tRNA synthetase</keyword>
<dbReference type="NCBIfam" id="TIGR00442">
    <property type="entry name" value="hisS"/>
    <property type="match status" value="1"/>
</dbReference>
<sequence>MKYQIPKGTFDILPTEAKEQNKWKESSRWHYLEETMRQLALDYGFREIRTPIFEQTDLFIRGVGETSDIVSKEMYTFKDKGDRSMSLRPEGTASVIRSFVENGLQQFGSNQKFFYIGPFFRYDRPQAGRYRQFHQFGVEAIGQGSPEQDLEVIDMLFELYRRLGLKNLKVMLNSLGGPGTRQIYKEKLLDFLRPHFTSLSPESQIRFEKNPLRILDSKDQKEQALLEGAPTILDELDPESRTHFEELCDLLKMQEIPFEIEPKLVRGLDYYNRTVFEITSDVLGAQNTIGAGGRYDGLSALLGGPDLPSIGFSTGMERILQTMDGQSAPFPPPPAPYICLIPLSDEAKTACIQTLYALRHEKVAAELITTKKIQKALQTASDLGAQFSIILGDDELEKGLVQVKNMTSRDSTQIRWEELISFLLNHRNNS</sequence>
<feature type="binding site" evidence="9">
    <location>
        <position position="266"/>
    </location>
    <ligand>
        <name>L-histidine</name>
        <dbReference type="ChEBI" id="CHEBI:57595"/>
    </ligand>
</feature>
<dbReference type="PANTHER" id="PTHR43707:SF1">
    <property type="entry name" value="HISTIDINE--TRNA LIGASE, MITOCHONDRIAL-RELATED"/>
    <property type="match status" value="1"/>
</dbReference>
<dbReference type="GO" id="GO:0005737">
    <property type="term" value="C:cytoplasm"/>
    <property type="evidence" value="ECO:0007669"/>
    <property type="project" value="UniProtKB-SubCell"/>
</dbReference>
<dbReference type="InterPro" id="IPR036621">
    <property type="entry name" value="Anticodon-bd_dom_sf"/>
</dbReference>
<dbReference type="HOGENOM" id="CLU_025113_1_1_0"/>
<dbReference type="EC" id="6.1.1.21" evidence="8"/>
<evidence type="ECO:0000259" key="10">
    <source>
        <dbReference type="PROSITE" id="PS50862"/>
    </source>
</evidence>
<dbReference type="eggNOG" id="COG0124">
    <property type="taxonomic scope" value="Bacteria"/>
</dbReference>
<feature type="binding site" evidence="9">
    <location>
        <begin position="270"/>
        <end position="271"/>
    </location>
    <ligand>
        <name>L-histidine</name>
        <dbReference type="ChEBI" id="CHEBI:57595"/>
    </ligand>
</feature>
<dbReference type="HAMAP" id="MF_00127">
    <property type="entry name" value="His_tRNA_synth"/>
    <property type="match status" value="1"/>
</dbReference>
<dbReference type="InterPro" id="IPR015807">
    <property type="entry name" value="His-tRNA-ligase"/>
</dbReference>
<proteinExistence type="inferred from homology"/>
<dbReference type="PROSITE" id="PS50862">
    <property type="entry name" value="AA_TRNA_LIGASE_II"/>
    <property type="match status" value="1"/>
</dbReference>
<dbReference type="PANTHER" id="PTHR43707">
    <property type="entry name" value="HISTIDYL-TRNA SYNTHETASE"/>
    <property type="match status" value="1"/>
</dbReference>
<evidence type="ECO:0000256" key="2">
    <source>
        <dbReference type="ARBA" id="ARBA00011738"/>
    </source>
</evidence>
<dbReference type="KEGG" id="sng:SNE_A21650"/>
<dbReference type="CDD" id="cd00773">
    <property type="entry name" value="HisRS-like_core"/>
    <property type="match status" value="1"/>
</dbReference>
<evidence type="ECO:0000256" key="5">
    <source>
        <dbReference type="ARBA" id="ARBA00022917"/>
    </source>
</evidence>
<comment type="subunit">
    <text evidence="2 8">Homodimer.</text>
</comment>
<dbReference type="InterPro" id="IPR006195">
    <property type="entry name" value="aa-tRNA-synth_II"/>
</dbReference>
<keyword evidence="4 8" id="KW-0547">Nucleotide-binding</keyword>
<name>F8L412_SIMNZ</name>
<evidence type="ECO:0000256" key="3">
    <source>
        <dbReference type="ARBA" id="ARBA00022598"/>
    </source>
</evidence>
<keyword evidence="8" id="KW-0963">Cytoplasm</keyword>
<dbReference type="InterPro" id="IPR004154">
    <property type="entry name" value="Anticodon-bd"/>
</dbReference>
<dbReference type="GO" id="GO:0004821">
    <property type="term" value="F:histidine-tRNA ligase activity"/>
    <property type="evidence" value="ECO:0007669"/>
    <property type="project" value="UniProtKB-UniRule"/>
</dbReference>
<dbReference type="Gene3D" id="3.40.50.800">
    <property type="entry name" value="Anticodon-binding domain"/>
    <property type="match status" value="1"/>
</dbReference>
<dbReference type="InterPro" id="IPR004516">
    <property type="entry name" value="HisRS/HisZ"/>
</dbReference>
<keyword evidence="12" id="KW-1185">Reference proteome</keyword>
<dbReference type="PIRSF" id="PIRSF001549">
    <property type="entry name" value="His-tRNA_synth"/>
    <property type="match status" value="1"/>
</dbReference>
<dbReference type="GO" id="GO:0005524">
    <property type="term" value="F:ATP binding"/>
    <property type="evidence" value="ECO:0007669"/>
    <property type="project" value="UniProtKB-UniRule"/>
</dbReference>
<keyword evidence="5 8" id="KW-0648">Protein biosynthesis</keyword>
<dbReference type="InterPro" id="IPR045864">
    <property type="entry name" value="aa-tRNA-synth_II/BPL/LPL"/>
</dbReference>
<dbReference type="SUPFAM" id="SSF55681">
    <property type="entry name" value="Class II aaRS and biotin synthetases"/>
    <property type="match status" value="1"/>
</dbReference>
<evidence type="ECO:0000256" key="1">
    <source>
        <dbReference type="ARBA" id="ARBA00008226"/>
    </source>
</evidence>
<feature type="binding site" evidence="9">
    <location>
        <position position="135"/>
    </location>
    <ligand>
        <name>L-histidine</name>
        <dbReference type="ChEBI" id="CHEBI:57595"/>
    </ligand>
</feature>
<evidence type="ECO:0000256" key="7">
    <source>
        <dbReference type="ARBA" id="ARBA00047639"/>
    </source>
</evidence>
<dbReference type="AlphaFoldDB" id="F8L412"/>
<keyword evidence="8" id="KW-0067">ATP-binding</keyword>
<dbReference type="GO" id="GO:0006427">
    <property type="term" value="P:histidyl-tRNA aminoacylation"/>
    <property type="evidence" value="ECO:0007669"/>
    <property type="project" value="UniProtKB-UniRule"/>
</dbReference>
<comment type="similarity">
    <text evidence="1 8">Belongs to the class-II aminoacyl-tRNA synthetase family.</text>
</comment>
<dbReference type="Pfam" id="PF03129">
    <property type="entry name" value="HGTP_anticodon"/>
    <property type="match status" value="1"/>
</dbReference>
<evidence type="ECO:0000313" key="12">
    <source>
        <dbReference type="Proteomes" id="UP000000496"/>
    </source>
</evidence>
<dbReference type="InterPro" id="IPR041715">
    <property type="entry name" value="HisRS-like_core"/>
</dbReference>
<comment type="subcellular location">
    <subcellularLocation>
        <location evidence="8">Cytoplasm</location>
    </subcellularLocation>
</comment>
<dbReference type="SUPFAM" id="SSF52954">
    <property type="entry name" value="Class II aaRS ABD-related"/>
    <property type="match status" value="1"/>
</dbReference>
<evidence type="ECO:0000256" key="8">
    <source>
        <dbReference type="HAMAP-Rule" id="MF_00127"/>
    </source>
</evidence>
<dbReference type="STRING" id="331113.SNE_A21650"/>
<keyword evidence="3 8" id="KW-0436">Ligase</keyword>
<organism evidence="11 12">
    <name type="scientific">Simkania negevensis (strain ATCC VR-1471 / DSM 27360 / Z)</name>
    <dbReference type="NCBI Taxonomy" id="331113"/>
    <lineage>
        <taxon>Bacteria</taxon>
        <taxon>Pseudomonadati</taxon>
        <taxon>Chlamydiota</taxon>
        <taxon>Chlamydiia</taxon>
        <taxon>Parachlamydiales</taxon>
        <taxon>Simkaniaceae</taxon>
        <taxon>Simkania</taxon>
    </lineage>
</organism>
<evidence type="ECO:0000256" key="6">
    <source>
        <dbReference type="ARBA" id="ARBA00023146"/>
    </source>
</evidence>
<protein>
    <recommendedName>
        <fullName evidence="8">Histidine--tRNA ligase</fullName>
        <ecNumber evidence="8">6.1.1.21</ecNumber>
    </recommendedName>
    <alternativeName>
        <fullName evidence="8">Histidyl-tRNA synthetase</fullName>
        <shortName evidence="8">HisRS</shortName>
    </alternativeName>
</protein>
<feature type="binding site" evidence="9">
    <location>
        <begin position="90"/>
        <end position="92"/>
    </location>
    <ligand>
        <name>L-histidine</name>
        <dbReference type="ChEBI" id="CHEBI:57595"/>
    </ligand>
</feature>
<accession>F8L412</accession>
<dbReference type="Gene3D" id="3.30.930.10">
    <property type="entry name" value="Bira Bifunctional Protein, Domain 2"/>
    <property type="match status" value="1"/>
</dbReference>
<evidence type="ECO:0000256" key="9">
    <source>
        <dbReference type="PIRSR" id="PIRSR001549-1"/>
    </source>
</evidence>
<feature type="binding site" evidence="9">
    <location>
        <position position="139"/>
    </location>
    <ligand>
        <name>L-histidine</name>
        <dbReference type="ChEBI" id="CHEBI:57595"/>
    </ligand>
</feature>
<dbReference type="EMBL" id="FR872582">
    <property type="protein sequence ID" value="CCB90042.1"/>
    <property type="molecule type" value="Genomic_DNA"/>
</dbReference>
<feature type="binding site" evidence="9">
    <location>
        <position position="121"/>
    </location>
    <ligand>
        <name>L-histidine</name>
        <dbReference type="ChEBI" id="CHEBI:57595"/>
    </ligand>
</feature>
<dbReference type="Pfam" id="PF13393">
    <property type="entry name" value="tRNA-synt_His"/>
    <property type="match status" value="2"/>
</dbReference>
<reference evidence="11 12" key="1">
    <citation type="journal article" date="2011" name="Mol. Biol. Evol.">
        <title>Unity in variety--the pan-genome of the Chlamydiae.</title>
        <authorList>
            <person name="Collingro A."/>
            <person name="Tischler P."/>
            <person name="Weinmaier T."/>
            <person name="Penz T."/>
            <person name="Heinz E."/>
            <person name="Brunham R.C."/>
            <person name="Read T.D."/>
            <person name="Bavoil P.M."/>
            <person name="Sachse K."/>
            <person name="Kahane S."/>
            <person name="Friedman M.G."/>
            <person name="Rattei T."/>
            <person name="Myers G.S."/>
            <person name="Horn M."/>
        </authorList>
    </citation>
    <scope>NUCLEOTIDE SEQUENCE [LARGE SCALE GENOMIC DNA]</scope>
    <source>
        <strain evidence="12">ATCC VR-1471 / Z</strain>
    </source>
</reference>
<evidence type="ECO:0000256" key="4">
    <source>
        <dbReference type="ARBA" id="ARBA00022741"/>
    </source>
</evidence>
<gene>
    <name evidence="8 11" type="primary">hisS</name>
    <name evidence="11" type="ordered locus">SNE_A21650</name>
</gene>
<dbReference type="OrthoDB" id="9800814at2"/>
<feature type="domain" description="Aminoacyl-transfer RNA synthetases class-II family profile" evidence="10">
    <location>
        <begin position="32"/>
        <end position="331"/>
    </location>
</feature>